<accession>A0A1T4N4Z8</accession>
<gene>
    <name evidence="4" type="ORF">SAMN04488128_1011425</name>
</gene>
<dbReference type="PANTHER" id="PTHR30273:SF2">
    <property type="entry name" value="PROTEIN FECR"/>
    <property type="match status" value="1"/>
</dbReference>
<proteinExistence type="predicted"/>
<dbReference type="AlphaFoldDB" id="A0A1T4N4Z8"/>
<evidence type="ECO:0000313" key="5">
    <source>
        <dbReference type="Proteomes" id="UP000190367"/>
    </source>
</evidence>
<evidence type="ECO:0000256" key="1">
    <source>
        <dbReference type="SAM" id="Phobius"/>
    </source>
</evidence>
<dbReference type="EMBL" id="FUWZ01000001">
    <property type="protein sequence ID" value="SJZ74206.1"/>
    <property type="molecule type" value="Genomic_DNA"/>
</dbReference>
<organism evidence="4 5">
    <name type="scientific">Chitinophaga eiseniae</name>
    <dbReference type="NCBI Taxonomy" id="634771"/>
    <lineage>
        <taxon>Bacteria</taxon>
        <taxon>Pseudomonadati</taxon>
        <taxon>Bacteroidota</taxon>
        <taxon>Chitinophagia</taxon>
        <taxon>Chitinophagales</taxon>
        <taxon>Chitinophagaceae</taxon>
        <taxon>Chitinophaga</taxon>
    </lineage>
</organism>
<evidence type="ECO:0000259" key="3">
    <source>
        <dbReference type="Pfam" id="PF16344"/>
    </source>
</evidence>
<dbReference type="InterPro" id="IPR006860">
    <property type="entry name" value="FecR"/>
</dbReference>
<reference evidence="5" key="1">
    <citation type="submission" date="2017-02" db="EMBL/GenBank/DDBJ databases">
        <authorList>
            <person name="Varghese N."/>
            <person name="Submissions S."/>
        </authorList>
    </citation>
    <scope>NUCLEOTIDE SEQUENCE [LARGE SCALE GENOMIC DNA]</scope>
    <source>
        <strain evidence="5">DSM 22224</strain>
    </source>
</reference>
<dbReference type="PIRSF" id="PIRSF018266">
    <property type="entry name" value="FecR"/>
    <property type="match status" value="1"/>
</dbReference>
<keyword evidence="5" id="KW-1185">Reference proteome</keyword>
<dbReference type="InterPro" id="IPR032508">
    <property type="entry name" value="FecR_C"/>
</dbReference>
<protein>
    <submittedName>
        <fullName evidence="4">FecR protein</fullName>
    </submittedName>
</protein>
<dbReference type="InterPro" id="IPR012373">
    <property type="entry name" value="Ferrdict_sens_TM"/>
</dbReference>
<dbReference type="Pfam" id="PF04773">
    <property type="entry name" value="FecR"/>
    <property type="match status" value="1"/>
</dbReference>
<dbReference type="Proteomes" id="UP000190367">
    <property type="component" value="Unassembled WGS sequence"/>
</dbReference>
<dbReference type="Gene3D" id="2.60.120.1440">
    <property type="match status" value="1"/>
</dbReference>
<dbReference type="Gene3D" id="3.55.50.30">
    <property type="match status" value="1"/>
</dbReference>
<dbReference type="RefSeq" id="WP_078668028.1">
    <property type="nucleotide sequence ID" value="NZ_FUWZ01000001.1"/>
</dbReference>
<dbReference type="Pfam" id="PF16344">
    <property type="entry name" value="FecR_C"/>
    <property type="match status" value="1"/>
</dbReference>
<feature type="domain" description="Protein FecR C-terminal" evidence="3">
    <location>
        <begin position="303"/>
        <end position="370"/>
    </location>
</feature>
<dbReference type="PANTHER" id="PTHR30273">
    <property type="entry name" value="PERIPLASMIC SIGNAL SENSOR AND SIGMA FACTOR ACTIVATOR FECR-RELATED"/>
    <property type="match status" value="1"/>
</dbReference>
<dbReference type="GO" id="GO:0016989">
    <property type="term" value="F:sigma factor antagonist activity"/>
    <property type="evidence" value="ECO:0007669"/>
    <property type="project" value="TreeGrafter"/>
</dbReference>
<feature type="domain" description="FecR protein" evidence="2">
    <location>
        <begin position="166"/>
        <end position="259"/>
    </location>
</feature>
<dbReference type="OrthoDB" id="629393at2"/>
<evidence type="ECO:0000259" key="2">
    <source>
        <dbReference type="Pfam" id="PF04773"/>
    </source>
</evidence>
<keyword evidence="1" id="KW-0812">Transmembrane</keyword>
<dbReference type="STRING" id="634771.SAMN04488128_1011425"/>
<evidence type="ECO:0000313" key="4">
    <source>
        <dbReference type="EMBL" id="SJZ74206.1"/>
    </source>
</evidence>
<name>A0A1T4N4Z8_9BACT</name>
<keyword evidence="1" id="KW-1133">Transmembrane helix</keyword>
<feature type="transmembrane region" description="Helical" evidence="1">
    <location>
        <begin position="66"/>
        <end position="86"/>
    </location>
</feature>
<sequence>MSDQETKDLLDRVERGDCTPEEKALVEDWYLDLCRQQEPVAYNVDYARIKREIWARLRIGRHGSSGAWYLMAAAVAFVSVLSYTLYIKTNNKTGPVQDKMMAAIRPGGNKAMLTLSDGRQVPLGDTPDSIAAAPGVLAQQGSGILNYYSTSRQPLKLSGERPVYNTITTPRAGQYQVVLPDGSKVVLNAESSITYPVPFTGKERRVHLVGEAYFEVAKHQQQPFIVSSLQQSIKVTGTHFNVCCYLHQPDITTLAEGSVDITPLASSTTHSLKPGQQATLIGNDFEVKSVKAEDVIAWKDGLFVFNDTPLKEVLQQIGRWYDVEFTYNSTLPLNKRFDAEISRNLNLQQVINIIEMGTKLTFKLDGRKVNVH</sequence>
<keyword evidence="1" id="KW-0472">Membrane</keyword>